<evidence type="ECO:0000256" key="3">
    <source>
        <dbReference type="ARBA" id="ARBA00022691"/>
    </source>
</evidence>
<dbReference type="PRINTS" id="PR00105">
    <property type="entry name" value="C5METTRFRASE"/>
</dbReference>
<feature type="active site" evidence="6">
    <location>
        <position position="40"/>
    </location>
</feature>
<evidence type="ECO:0000256" key="2">
    <source>
        <dbReference type="ARBA" id="ARBA00022679"/>
    </source>
</evidence>
<comment type="similarity">
    <text evidence="6 7">Belongs to the class I-like SAM-binding methyltransferase superfamily. C5-methyltransferase family.</text>
</comment>
<dbReference type="RefSeq" id="WP_278142172.1">
    <property type="nucleotide sequence ID" value="NZ_CP114280.1"/>
</dbReference>
<dbReference type="GO" id="GO:0032259">
    <property type="term" value="P:methylation"/>
    <property type="evidence" value="ECO:0007669"/>
    <property type="project" value="UniProtKB-KW"/>
</dbReference>
<keyword evidence="1 6" id="KW-0489">Methyltransferase</keyword>
<gene>
    <name evidence="9" type="primary">dcm</name>
    <name evidence="9" type="ORF">O1Q98_15235</name>
</gene>
<keyword evidence="4" id="KW-0680">Restriction system</keyword>
<comment type="catalytic activity">
    <reaction evidence="5 8">
        <text>a 2'-deoxycytidine in DNA + S-adenosyl-L-methionine = a 5-methyl-2'-deoxycytidine in DNA + S-adenosyl-L-homocysteine + H(+)</text>
        <dbReference type="Rhea" id="RHEA:13681"/>
        <dbReference type="Rhea" id="RHEA-COMP:11369"/>
        <dbReference type="Rhea" id="RHEA-COMP:11370"/>
        <dbReference type="ChEBI" id="CHEBI:15378"/>
        <dbReference type="ChEBI" id="CHEBI:57856"/>
        <dbReference type="ChEBI" id="CHEBI:59789"/>
        <dbReference type="ChEBI" id="CHEBI:85452"/>
        <dbReference type="ChEBI" id="CHEBI:85454"/>
        <dbReference type="EC" id="2.1.1.37"/>
    </reaction>
</comment>
<dbReference type="EC" id="2.1.1.37" evidence="8"/>
<dbReference type="GO" id="GO:0003886">
    <property type="term" value="F:DNA (cytosine-5-)-methyltransferase activity"/>
    <property type="evidence" value="ECO:0007669"/>
    <property type="project" value="UniProtKB-EC"/>
</dbReference>
<dbReference type="EMBL" id="CP114280">
    <property type="protein sequence ID" value="WFN54987.1"/>
    <property type="molecule type" value="Genomic_DNA"/>
</dbReference>
<evidence type="ECO:0000256" key="7">
    <source>
        <dbReference type="RuleBase" id="RU000416"/>
    </source>
</evidence>
<dbReference type="InterPro" id="IPR001525">
    <property type="entry name" value="C5_MeTfrase"/>
</dbReference>
<dbReference type="PROSITE" id="PS51679">
    <property type="entry name" value="SAM_MT_C5"/>
    <property type="match status" value="1"/>
</dbReference>
<dbReference type="NCBIfam" id="TIGR00675">
    <property type="entry name" value="dcm"/>
    <property type="match status" value="1"/>
</dbReference>
<evidence type="ECO:0000313" key="9">
    <source>
        <dbReference type="EMBL" id="WFN54987.1"/>
    </source>
</evidence>
<dbReference type="Pfam" id="PF00145">
    <property type="entry name" value="DNA_methylase"/>
    <property type="match status" value="2"/>
</dbReference>
<keyword evidence="10" id="KW-1185">Reference proteome</keyword>
<dbReference type="PROSITE" id="PS00095">
    <property type="entry name" value="C5_MTASE_2"/>
    <property type="match status" value="1"/>
</dbReference>
<name>A0ABY8G4W7_9GAMM</name>
<evidence type="ECO:0000256" key="1">
    <source>
        <dbReference type="ARBA" id="ARBA00022603"/>
    </source>
</evidence>
<evidence type="ECO:0000256" key="4">
    <source>
        <dbReference type="ARBA" id="ARBA00022747"/>
    </source>
</evidence>
<reference evidence="9 10" key="1">
    <citation type="submission" date="2022-12" db="EMBL/GenBank/DDBJ databases">
        <title>Complete genome sequencing of Dickeya lacustris type strain LMG30899.</title>
        <authorList>
            <person name="Dobhal S."/>
            <person name="Arizala D."/>
            <person name="Arif M."/>
        </authorList>
    </citation>
    <scope>NUCLEOTIDE SEQUENCE [LARGE SCALE GENOMIC DNA]</scope>
    <source>
        <strain evidence="9 10">LMG30899</strain>
    </source>
</reference>
<dbReference type="InterPro" id="IPR050390">
    <property type="entry name" value="C5-Methyltransferase"/>
</dbReference>
<dbReference type="Proteomes" id="UP001219630">
    <property type="component" value="Chromosome"/>
</dbReference>
<dbReference type="PANTHER" id="PTHR10629">
    <property type="entry name" value="CYTOSINE-SPECIFIC METHYLTRANSFERASE"/>
    <property type="match status" value="1"/>
</dbReference>
<dbReference type="PANTHER" id="PTHR10629:SF52">
    <property type="entry name" value="DNA (CYTOSINE-5)-METHYLTRANSFERASE 1"/>
    <property type="match status" value="1"/>
</dbReference>
<keyword evidence="3 6" id="KW-0949">S-adenosyl-L-methionine</keyword>
<keyword evidence="2 6" id="KW-0808">Transferase</keyword>
<evidence type="ECO:0000313" key="10">
    <source>
        <dbReference type="Proteomes" id="UP001219630"/>
    </source>
</evidence>
<evidence type="ECO:0000256" key="5">
    <source>
        <dbReference type="ARBA" id="ARBA00047422"/>
    </source>
</evidence>
<evidence type="ECO:0000256" key="8">
    <source>
        <dbReference type="RuleBase" id="RU000417"/>
    </source>
</evidence>
<evidence type="ECO:0000256" key="6">
    <source>
        <dbReference type="PROSITE-ProRule" id="PRU01016"/>
    </source>
</evidence>
<dbReference type="InterPro" id="IPR031303">
    <property type="entry name" value="C5_meth_CS"/>
</dbReference>
<dbReference type="Gene3D" id="3.90.120.10">
    <property type="entry name" value="DNA Methylase, subunit A, domain 2"/>
    <property type="match status" value="1"/>
</dbReference>
<dbReference type="InterPro" id="IPR029063">
    <property type="entry name" value="SAM-dependent_MTases_sf"/>
</dbReference>
<dbReference type="Gene3D" id="3.40.50.150">
    <property type="entry name" value="Vaccinia Virus protein VP39"/>
    <property type="match status" value="1"/>
</dbReference>
<accession>A0ABY8G4W7</accession>
<dbReference type="PROSITE" id="PS00094">
    <property type="entry name" value="C5_MTASE_1"/>
    <property type="match status" value="1"/>
</dbReference>
<proteinExistence type="inferred from homology"/>
<dbReference type="SUPFAM" id="SSF53335">
    <property type="entry name" value="S-adenosyl-L-methionine-dependent methyltransferases"/>
    <property type="match status" value="1"/>
</dbReference>
<organism evidence="9 10">
    <name type="scientific">Dickeya lacustris</name>
    <dbReference type="NCBI Taxonomy" id="2259638"/>
    <lineage>
        <taxon>Bacteria</taxon>
        <taxon>Pseudomonadati</taxon>
        <taxon>Pseudomonadota</taxon>
        <taxon>Gammaproteobacteria</taxon>
        <taxon>Enterobacterales</taxon>
        <taxon>Pectobacteriaceae</taxon>
        <taxon>Dickeya</taxon>
    </lineage>
</organism>
<sequence>MHVCLCEINFNPELVFEGDIATFDLSALETVDLVAGGPPCQPFSLAGKHKAHQDSRDMFPYAIRCIEHLQPKAFFFENVKGLLRESFSDYFNYIILRLTYPDFNIGDDESWLVHLNRLKKINKENYDGVTYDVSFNLLNAANYGVPQKRERVFIIGIRSDLEMTWTFPLPTHTEDSLNWDKFVTGSYWKRHNIPVQSNPRLSALLRKKYGFFPPEEKPWLTIRDALFGVPHPNEKHDIPDHIFKDGARVYPGHTGSDIDQPSKTIKAGGHGVPGGENMIRYEDGSVRYLTTYEAKLIQTFPSNFIVTGAWGEAMRQIGNAVPVTLSEVIAKNLYQILVDETDIAANSRADNQ</sequence>
<protein>
    <recommendedName>
        <fullName evidence="8">Cytosine-specific methyltransferase</fullName>
        <ecNumber evidence="8">2.1.1.37</ecNumber>
    </recommendedName>
</protein>
<dbReference type="InterPro" id="IPR018117">
    <property type="entry name" value="C5_DNA_meth_AS"/>
</dbReference>